<name>A0A3Q9BP09_9BURK</name>
<dbReference type="InterPro" id="IPR027417">
    <property type="entry name" value="P-loop_NTPase"/>
</dbReference>
<keyword evidence="12" id="KW-1185">Reference proteome</keyword>
<evidence type="ECO:0000256" key="8">
    <source>
        <dbReference type="ARBA" id="ARBA00022840"/>
    </source>
</evidence>
<gene>
    <name evidence="11" type="primary">tsaE</name>
    <name evidence="11" type="ORF">EJN92_03480</name>
</gene>
<keyword evidence="4" id="KW-0963">Cytoplasm</keyword>
<keyword evidence="7" id="KW-0547">Nucleotide-binding</keyword>
<evidence type="ECO:0000256" key="6">
    <source>
        <dbReference type="ARBA" id="ARBA00022723"/>
    </source>
</evidence>
<evidence type="ECO:0000256" key="4">
    <source>
        <dbReference type="ARBA" id="ARBA00022490"/>
    </source>
</evidence>
<dbReference type="Gene3D" id="3.40.50.300">
    <property type="entry name" value="P-loop containing nucleotide triphosphate hydrolases"/>
    <property type="match status" value="1"/>
</dbReference>
<organism evidence="11 12">
    <name type="scientific">Undibacterium parvum</name>
    <dbReference type="NCBI Taxonomy" id="401471"/>
    <lineage>
        <taxon>Bacteria</taxon>
        <taxon>Pseudomonadati</taxon>
        <taxon>Pseudomonadota</taxon>
        <taxon>Betaproteobacteria</taxon>
        <taxon>Burkholderiales</taxon>
        <taxon>Oxalobacteraceae</taxon>
        <taxon>Undibacterium</taxon>
    </lineage>
</organism>
<dbReference type="NCBIfam" id="TIGR00150">
    <property type="entry name" value="T6A_YjeE"/>
    <property type="match status" value="1"/>
</dbReference>
<dbReference type="AlphaFoldDB" id="A0A3Q9BP09"/>
<keyword evidence="9" id="KW-0460">Magnesium</keyword>
<dbReference type="GO" id="GO:0046872">
    <property type="term" value="F:metal ion binding"/>
    <property type="evidence" value="ECO:0007669"/>
    <property type="project" value="UniProtKB-KW"/>
</dbReference>
<evidence type="ECO:0000313" key="11">
    <source>
        <dbReference type="EMBL" id="AZP11149.1"/>
    </source>
</evidence>
<dbReference type="GO" id="GO:0005524">
    <property type="term" value="F:ATP binding"/>
    <property type="evidence" value="ECO:0007669"/>
    <property type="project" value="UniProtKB-KW"/>
</dbReference>
<dbReference type="EMBL" id="CP034464">
    <property type="protein sequence ID" value="AZP11149.1"/>
    <property type="molecule type" value="Genomic_DNA"/>
</dbReference>
<keyword evidence="8" id="KW-0067">ATP-binding</keyword>
<dbReference type="GO" id="GO:0016740">
    <property type="term" value="F:transferase activity"/>
    <property type="evidence" value="ECO:0007669"/>
    <property type="project" value="UniProtKB-KW"/>
</dbReference>
<dbReference type="GO" id="GO:0002949">
    <property type="term" value="P:tRNA threonylcarbamoyladenosine modification"/>
    <property type="evidence" value="ECO:0007669"/>
    <property type="project" value="InterPro"/>
</dbReference>
<sequence length="160" mass="17479">MSYKTILADEAATQALGKSLAPCLLPGLSIHLHGDLGAGKTALTRAILHAAGHQGHVKSPTYTLVEPYQISIKQRAVTLLHFDLYRMLSPEEFLEAGFREEFNDNNICIVEWSEKAAGILPPPDLHIFLSIAGHGRKVELQALSDKGNECLALLRFAPNL</sequence>
<evidence type="ECO:0000256" key="10">
    <source>
        <dbReference type="ARBA" id="ARBA00032441"/>
    </source>
</evidence>
<proteinExistence type="inferred from homology"/>
<dbReference type="SUPFAM" id="SSF52540">
    <property type="entry name" value="P-loop containing nucleoside triphosphate hydrolases"/>
    <property type="match status" value="1"/>
</dbReference>
<reference evidence="11 12" key="1">
    <citation type="journal article" date="2011" name="Int. J. Syst. Evol. Microbiol.">
        <title>Description of Undibacterium oligocarboniphilum sp. nov., isolated from purified water, and Undibacterium pigrum strain CCUG 49012 as the type strain of Undibacterium parvum sp. nov., and emended descriptions of the genus Undibacterium and the species Undibacterium pigrum.</title>
        <authorList>
            <person name="Eder W."/>
            <person name="Wanner G."/>
            <person name="Ludwig W."/>
            <person name="Busse H.J."/>
            <person name="Ziemke-Kageler F."/>
            <person name="Lang E."/>
        </authorList>
    </citation>
    <scope>NUCLEOTIDE SEQUENCE [LARGE SCALE GENOMIC DNA]</scope>
    <source>
        <strain evidence="11 12">DSM 23061</strain>
    </source>
</reference>
<dbReference type="RefSeq" id="WP_126126548.1">
    <property type="nucleotide sequence ID" value="NZ_CP034464.1"/>
</dbReference>
<evidence type="ECO:0000256" key="9">
    <source>
        <dbReference type="ARBA" id="ARBA00022842"/>
    </source>
</evidence>
<accession>A0A3Q9BP09</accession>
<comment type="subcellular location">
    <subcellularLocation>
        <location evidence="1">Cytoplasm</location>
    </subcellularLocation>
</comment>
<dbReference type="KEGG" id="upv:EJN92_03480"/>
<comment type="similarity">
    <text evidence="2">Belongs to the TsaE family.</text>
</comment>
<evidence type="ECO:0000313" key="12">
    <source>
        <dbReference type="Proteomes" id="UP000275663"/>
    </source>
</evidence>
<evidence type="ECO:0000256" key="3">
    <source>
        <dbReference type="ARBA" id="ARBA00019010"/>
    </source>
</evidence>
<keyword evidence="5" id="KW-0819">tRNA processing</keyword>
<evidence type="ECO:0000256" key="2">
    <source>
        <dbReference type="ARBA" id="ARBA00007599"/>
    </source>
</evidence>
<protein>
    <recommendedName>
        <fullName evidence="3">tRNA threonylcarbamoyladenosine biosynthesis protein TsaE</fullName>
    </recommendedName>
    <alternativeName>
        <fullName evidence="10">t(6)A37 threonylcarbamoyladenosine biosynthesis protein TsaE</fullName>
    </alternativeName>
</protein>
<dbReference type="PANTHER" id="PTHR33540">
    <property type="entry name" value="TRNA THREONYLCARBAMOYLADENOSINE BIOSYNTHESIS PROTEIN TSAE"/>
    <property type="match status" value="1"/>
</dbReference>
<dbReference type="PANTHER" id="PTHR33540:SF2">
    <property type="entry name" value="TRNA THREONYLCARBAMOYLADENOSINE BIOSYNTHESIS PROTEIN TSAE"/>
    <property type="match status" value="1"/>
</dbReference>
<evidence type="ECO:0000256" key="7">
    <source>
        <dbReference type="ARBA" id="ARBA00022741"/>
    </source>
</evidence>
<dbReference type="InterPro" id="IPR003442">
    <property type="entry name" value="T6A_TsaE"/>
</dbReference>
<dbReference type="Proteomes" id="UP000275663">
    <property type="component" value="Chromosome"/>
</dbReference>
<evidence type="ECO:0000256" key="5">
    <source>
        <dbReference type="ARBA" id="ARBA00022694"/>
    </source>
</evidence>
<dbReference type="GO" id="GO:0005737">
    <property type="term" value="C:cytoplasm"/>
    <property type="evidence" value="ECO:0007669"/>
    <property type="project" value="UniProtKB-SubCell"/>
</dbReference>
<dbReference type="OrthoDB" id="9800307at2"/>
<keyword evidence="11" id="KW-0808">Transferase</keyword>
<evidence type="ECO:0000256" key="1">
    <source>
        <dbReference type="ARBA" id="ARBA00004496"/>
    </source>
</evidence>
<keyword evidence="6" id="KW-0479">Metal-binding</keyword>
<dbReference type="Pfam" id="PF02367">
    <property type="entry name" value="TsaE"/>
    <property type="match status" value="1"/>
</dbReference>